<evidence type="ECO:0000313" key="3">
    <source>
        <dbReference type="Proteomes" id="UP000243498"/>
    </source>
</evidence>
<proteinExistence type="predicted"/>
<feature type="compositionally biased region" description="Low complexity" evidence="1">
    <location>
        <begin position="80"/>
        <end position="105"/>
    </location>
</feature>
<gene>
    <name evidence="2" type="ORF">NOR_07563</name>
</gene>
<reference evidence="2 3" key="1">
    <citation type="journal article" date="2016" name="Genome Biol. Evol.">
        <title>Divergent and convergent evolution of fungal pathogenicity.</title>
        <authorList>
            <person name="Shang Y."/>
            <person name="Xiao G."/>
            <person name="Zheng P."/>
            <person name="Cen K."/>
            <person name="Zhan S."/>
            <person name="Wang C."/>
        </authorList>
    </citation>
    <scope>NUCLEOTIDE SEQUENCE [LARGE SCALE GENOMIC DNA]</scope>
    <source>
        <strain evidence="2 3">RCEF 4871</strain>
    </source>
</reference>
<keyword evidence="3" id="KW-1185">Reference proteome</keyword>
<dbReference type="EMBL" id="AZHC01000035">
    <property type="protein sequence ID" value="OAA36484.1"/>
    <property type="molecule type" value="Genomic_DNA"/>
</dbReference>
<accession>A0A166Y3C5</accession>
<feature type="region of interest" description="Disordered" evidence="1">
    <location>
        <begin position="76"/>
        <end position="105"/>
    </location>
</feature>
<dbReference type="Proteomes" id="UP000243498">
    <property type="component" value="Unassembled WGS sequence"/>
</dbReference>
<evidence type="ECO:0000313" key="2">
    <source>
        <dbReference type="EMBL" id="OAA36484.1"/>
    </source>
</evidence>
<organism evidence="2 3">
    <name type="scientific">Metarhizium rileyi (strain RCEF 4871)</name>
    <name type="common">Nomuraea rileyi</name>
    <dbReference type="NCBI Taxonomy" id="1649241"/>
    <lineage>
        <taxon>Eukaryota</taxon>
        <taxon>Fungi</taxon>
        <taxon>Dikarya</taxon>
        <taxon>Ascomycota</taxon>
        <taxon>Pezizomycotina</taxon>
        <taxon>Sordariomycetes</taxon>
        <taxon>Hypocreomycetidae</taxon>
        <taxon>Hypocreales</taxon>
        <taxon>Clavicipitaceae</taxon>
        <taxon>Metarhizium</taxon>
    </lineage>
</organism>
<protein>
    <submittedName>
        <fullName evidence="2">Uncharacterized protein</fullName>
    </submittedName>
</protein>
<sequence>MDHKITETEAALLERISLLQGWYRNVDEAGRTVESPPLYVRLWSKLGAKLEEHDRPVATYGISDNANRMGESVTAIDVNSDGGSLDSDSELQSGLSTPDTATTASSDSEMVYGTCFVCDGKGCPLPQPDTSKIDVPSKTELANWTAHRLQRHEAYSFNHDYAAIRSFVGLAAAKAAGGGTRGVKGASREVQLESFIKMAGSETLWARYDLMTSVWLTFTVVSAFRGSGMQPILAFQQAAMACTLPDYVGTADGEDPKYAGAALKLSAHGFDVLSRHNGNGTAGAQMIAALLTRPGYGRGADVADSGFVVDMEPKANNKVKNVDRNTWLHMRWYDGGVVPYFMCHDWSLEYRLRRLTTQQPCDLVDSCYDVTIWLNDLSDYALDRTIGEGGNSLVYALSQSGESNPGILADFCSDVIDRVCECPCGSSQHEIAADIAVGFTTKYALAFRYRGLENAWLARDVEIQGVVRRGWLIRGGSRARHEWPRVPFREDWGPLTTVVPAEVDLETAKKSWEARCGLLAVSDPGQRLISHILSRYAESTRLDEAMVSESLRQFWSVVEPVVKKLGGDTATIYKSVEILVLSLLDWPAIFAAPEPGMGQCAVRDKIILESSLMDSAAYGFWCCGTKEASDMIRFLTGLAASVVELTIVATYRRIPTLWSEDGVGWEPVEHKECTHR</sequence>
<evidence type="ECO:0000256" key="1">
    <source>
        <dbReference type="SAM" id="MobiDB-lite"/>
    </source>
</evidence>
<name>A0A166Y3C5_METRR</name>
<dbReference type="OrthoDB" id="5149268at2759"/>
<comment type="caution">
    <text evidence="2">The sequence shown here is derived from an EMBL/GenBank/DDBJ whole genome shotgun (WGS) entry which is preliminary data.</text>
</comment>
<dbReference type="AlphaFoldDB" id="A0A166Y3C5"/>